<keyword evidence="2" id="KW-0808">Transferase</keyword>
<dbReference type="SUPFAM" id="SSF47757">
    <property type="entry name" value="Chemotaxis receptor methyltransferase CheR, N-terminal domain"/>
    <property type="match status" value="1"/>
</dbReference>
<dbReference type="InterPro" id="IPR029063">
    <property type="entry name" value="SAM-dependent_MTases_sf"/>
</dbReference>
<organism evidence="2 3">
    <name type="scientific">Schinkia azotoformans MEV2011</name>
    <dbReference type="NCBI Taxonomy" id="1348973"/>
    <lineage>
        <taxon>Bacteria</taxon>
        <taxon>Bacillati</taxon>
        <taxon>Bacillota</taxon>
        <taxon>Bacilli</taxon>
        <taxon>Bacillales</taxon>
        <taxon>Bacillaceae</taxon>
        <taxon>Calidifontibacillus/Schinkia group</taxon>
        <taxon>Schinkia</taxon>
    </lineage>
</organism>
<dbReference type="AlphaFoldDB" id="A0A072NWX9"/>
<evidence type="ECO:0000313" key="2">
    <source>
        <dbReference type="EMBL" id="KEF37730.1"/>
    </source>
</evidence>
<gene>
    <name evidence="2" type="ORF">M670_03033</name>
</gene>
<dbReference type="InterPro" id="IPR022641">
    <property type="entry name" value="CheR_N"/>
</dbReference>
<name>A0A072NWX9_SCHAZ</name>
<dbReference type="SMART" id="SM00138">
    <property type="entry name" value="MeTrc"/>
    <property type="match status" value="1"/>
</dbReference>
<keyword evidence="2" id="KW-0489">Methyltransferase</keyword>
<accession>A0A072NWX9</accession>
<proteinExistence type="predicted"/>
<dbReference type="PROSITE" id="PS50123">
    <property type="entry name" value="CHER"/>
    <property type="match status" value="1"/>
</dbReference>
<protein>
    <submittedName>
        <fullName evidence="2">MCP methyltransferase, CheR-type</fullName>
        <ecNumber evidence="2">2.1.1.80</ecNumber>
    </submittedName>
</protein>
<dbReference type="GO" id="GO:0032259">
    <property type="term" value="P:methylation"/>
    <property type="evidence" value="ECO:0007669"/>
    <property type="project" value="UniProtKB-KW"/>
</dbReference>
<dbReference type="InterPro" id="IPR022642">
    <property type="entry name" value="CheR_C"/>
</dbReference>
<dbReference type="InterPro" id="IPR000780">
    <property type="entry name" value="CheR_MeTrfase"/>
</dbReference>
<comment type="caution">
    <text evidence="2">The sequence shown here is derived from an EMBL/GenBank/DDBJ whole genome shotgun (WGS) entry which is preliminary data.</text>
</comment>
<dbReference type="OrthoDB" id="9816309at2"/>
<dbReference type="PRINTS" id="PR00996">
    <property type="entry name" value="CHERMTFRASE"/>
</dbReference>
<dbReference type="Pfam" id="PF01739">
    <property type="entry name" value="CheR"/>
    <property type="match status" value="1"/>
</dbReference>
<reference evidence="2 3" key="1">
    <citation type="submission" date="2014-04" db="EMBL/GenBank/DDBJ databases">
        <title>Draft genome sequence of Bacillus azotoformans MEV2011, a (co-) denitrifying strain unable to grow in the presence of oxygen.</title>
        <authorList>
            <person name="Nielsen M."/>
            <person name="Schreiber L."/>
            <person name="Finster K."/>
            <person name="Schramm A."/>
        </authorList>
    </citation>
    <scope>NUCLEOTIDE SEQUENCE [LARGE SCALE GENOMIC DNA]</scope>
    <source>
        <strain evidence="2 3">MEV2011</strain>
    </source>
</reference>
<dbReference type="PANTHER" id="PTHR24422">
    <property type="entry name" value="CHEMOTAXIS PROTEIN METHYLTRANSFERASE"/>
    <property type="match status" value="1"/>
</dbReference>
<dbReference type="EMBL" id="JJRY01000012">
    <property type="protein sequence ID" value="KEF37730.1"/>
    <property type="molecule type" value="Genomic_DNA"/>
</dbReference>
<dbReference type="InterPro" id="IPR050903">
    <property type="entry name" value="Bact_Chemotaxis_MeTrfase"/>
</dbReference>
<evidence type="ECO:0000313" key="3">
    <source>
        <dbReference type="Proteomes" id="UP000027936"/>
    </source>
</evidence>
<sequence length="290" mass="34350">MVKIEEQLFENFYADNDESNELEKTEVVLLLEGIYRYYGFDFRDYAYSSIKRRILHRMSVEKVATISALQEKVLRDEQLLGKLLSDFSINVTEMFRDPTFFKFLRTNILPTFKNYPLIRIWHAGCSSGEEVYSMAIMLHELGLNHKAKIYATDMNENILEKAQKGQFPINRMQVYTRNYHQAGGTKEFSEYYRVINDIVTFYPFLKENIIFAHHNLATDHSFNEFHMILCRNVLIYFNQKLQNRVQKLFYDSLSIGGYLALGNKEVITYTNLWDKYAEVNSTEKIYKKTK</sequence>
<dbReference type="EC" id="2.1.1.80" evidence="2"/>
<dbReference type="Pfam" id="PF03705">
    <property type="entry name" value="CheR_N"/>
    <property type="match status" value="1"/>
</dbReference>
<feature type="domain" description="CheR-type methyltransferase" evidence="1">
    <location>
        <begin position="15"/>
        <end position="289"/>
    </location>
</feature>
<dbReference type="PANTHER" id="PTHR24422:SF8">
    <property type="entry name" value="CHEMOTAXIS PROTEIN"/>
    <property type="match status" value="1"/>
</dbReference>
<dbReference type="Gene3D" id="3.40.50.150">
    <property type="entry name" value="Vaccinia Virus protein VP39"/>
    <property type="match status" value="1"/>
</dbReference>
<dbReference type="GO" id="GO:0008983">
    <property type="term" value="F:protein-glutamate O-methyltransferase activity"/>
    <property type="evidence" value="ECO:0007669"/>
    <property type="project" value="UniProtKB-EC"/>
</dbReference>
<dbReference type="RefSeq" id="WP_051678235.1">
    <property type="nucleotide sequence ID" value="NZ_JJRY01000012.1"/>
</dbReference>
<dbReference type="SUPFAM" id="SSF53335">
    <property type="entry name" value="S-adenosyl-L-methionine-dependent methyltransferases"/>
    <property type="match status" value="1"/>
</dbReference>
<dbReference type="Proteomes" id="UP000027936">
    <property type="component" value="Unassembled WGS sequence"/>
</dbReference>
<evidence type="ECO:0000259" key="1">
    <source>
        <dbReference type="PROSITE" id="PS50123"/>
    </source>
</evidence>
<dbReference type="PATRIC" id="fig|1348973.3.peg.2936"/>